<keyword evidence="3" id="KW-1185">Reference proteome</keyword>
<name>A0A834GAW6_RHOSS</name>
<comment type="caution">
    <text evidence="2">The sequence shown here is derived from an EMBL/GenBank/DDBJ whole genome shotgun (WGS) entry which is preliminary data.</text>
</comment>
<dbReference type="Pfam" id="PF25565">
    <property type="entry name" value="Ubiquitin_At1g33420"/>
    <property type="match status" value="1"/>
</dbReference>
<evidence type="ECO:0000259" key="1">
    <source>
        <dbReference type="Pfam" id="PF25565"/>
    </source>
</evidence>
<evidence type="ECO:0000313" key="3">
    <source>
        <dbReference type="Proteomes" id="UP000626092"/>
    </source>
</evidence>
<dbReference type="Proteomes" id="UP000626092">
    <property type="component" value="Unassembled WGS sequence"/>
</dbReference>
<dbReference type="PANTHER" id="PTHR46201">
    <property type="entry name" value="PHD FINGER PROTEIN MALE MEIOCYTE DEATH 1-RELATED"/>
    <property type="match status" value="1"/>
</dbReference>
<organism evidence="2 3">
    <name type="scientific">Rhododendron simsii</name>
    <name type="common">Sims's rhododendron</name>
    <dbReference type="NCBI Taxonomy" id="118357"/>
    <lineage>
        <taxon>Eukaryota</taxon>
        <taxon>Viridiplantae</taxon>
        <taxon>Streptophyta</taxon>
        <taxon>Embryophyta</taxon>
        <taxon>Tracheophyta</taxon>
        <taxon>Spermatophyta</taxon>
        <taxon>Magnoliopsida</taxon>
        <taxon>eudicotyledons</taxon>
        <taxon>Gunneridae</taxon>
        <taxon>Pentapetalae</taxon>
        <taxon>asterids</taxon>
        <taxon>Ericales</taxon>
        <taxon>Ericaceae</taxon>
        <taxon>Ericoideae</taxon>
        <taxon>Rhodoreae</taxon>
        <taxon>Rhododendron</taxon>
    </lineage>
</organism>
<proteinExistence type="predicted"/>
<protein>
    <recommendedName>
        <fullName evidence="1">PHD finger protein MALE STERILITY 1-like ubiquitin-like domain-containing protein</fullName>
    </recommendedName>
</protein>
<accession>A0A834GAW6</accession>
<dbReference type="AlphaFoldDB" id="A0A834GAW6"/>
<dbReference type="EMBL" id="WJXA01000010">
    <property type="protein sequence ID" value="KAF7129926.1"/>
    <property type="molecule type" value="Genomic_DNA"/>
</dbReference>
<dbReference type="InterPro" id="IPR057765">
    <property type="entry name" value="MS1-like_ubiquitin"/>
</dbReference>
<reference evidence="2" key="1">
    <citation type="submission" date="2019-11" db="EMBL/GenBank/DDBJ databases">
        <authorList>
            <person name="Liu Y."/>
            <person name="Hou J."/>
            <person name="Li T.-Q."/>
            <person name="Guan C.-H."/>
            <person name="Wu X."/>
            <person name="Wu H.-Z."/>
            <person name="Ling F."/>
            <person name="Zhang R."/>
            <person name="Shi X.-G."/>
            <person name="Ren J.-P."/>
            <person name="Chen E.-F."/>
            <person name="Sun J.-M."/>
        </authorList>
    </citation>
    <scope>NUCLEOTIDE SEQUENCE</scope>
    <source>
        <strain evidence="2">Adult_tree_wgs_1</strain>
        <tissue evidence="2">Leaves</tissue>
    </source>
</reference>
<feature type="domain" description="PHD finger protein MALE STERILITY 1-like ubiquitin-like" evidence="1">
    <location>
        <begin position="175"/>
        <end position="262"/>
    </location>
</feature>
<gene>
    <name evidence="2" type="ORF">RHSIM_Rhsim10G0196600</name>
</gene>
<evidence type="ECO:0000313" key="2">
    <source>
        <dbReference type="EMBL" id="KAF7129926.1"/>
    </source>
</evidence>
<dbReference type="OrthoDB" id="1739532at2759"/>
<dbReference type="PANTHER" id="PTHR46201:SF9">
    <property type="entry name" value="PHD FINGER PROTEIN MALE MEIOCYTE DEATH 1"/>
    <property type="match status" value="1"/>
</dbReference>
<sequence length="287" mass="32847">MDFRLLHGVAYGHTWFGRWGYRFCNGSFGITQTKYEEAVHFVSSLQLENMMNDDRNPCLHKSFKRIIRYYQSLSETSLITIRDLLRFSLTLTSTVKFNKKSTSSKPFYQHLSRISNMAYRLENLTDLEVINKATEYWEILLNKILRNYPAAKASVQIILDTDCFAKAWVGESDQYICRLVSNFVDTEDDVQNGGVGEVIVLQLDSAVGDLKVEIRNAMRDTYFGTENLEVTEIEGMEGVEDCKVLAPELVKHRFEIRFKGSCLEAPEVANDQGKSPLALNHQGDEKV</sequence>